<dbReference type="EMBL" id="LT799839">
    <property type="protein sequence ID" value="SLK13388.1"/>
    <property type="molecule type" value="Genomic_DNA"/>
</dbReference>
<keyword evidence="2" id="KW-1185">Reference proteome</keyword>
<sequence>MKICLVGSSGGHLTHLYLLKKFWEEHDRFWVTFNKLDSVSLLENEKNIGVIFLQIEI</sequence>
<proteinExistence type="predicted"/>
<reference evidence="2" key="1">
    <citation type="submission" date="2017-03" db="EMBL/GenBank/DDBJ databases">
        <authorList>
            <person name="Falquet L."/>
            <person name="Falquet L."/>
        </authorList>
    </citation>
    <scope>NUCLEOTIDE SEQUENCE [LARGE SCALE GENOMIC DNA]</scope>
</reference>
<dbReference type="AlphaFoldDB" id="A0A1U6IZE6"/>
<protein>
    <submittedName>
        <fullName evidence="1">Polysaccharide biosynthesis protein, putative glycosyl transferase enhancer</fullName>
    </submittedName>
</protein>
<name>A0A1U6IZE6_9CLOT</name>
<keyword evidence="1" id="KW-0808">Transferase</keyword>
<dbReference type="GeneID" id="71453682"/>
<dbReference type="GO" id="GO:0016740">
    <property type="term" value="F:transferase activity"/>
    <property type="evidence" value="ECO:0007669"/>
    <property type="project" value="UniProtKB-KW"/>
</dbReference>
<evidence type="ECO:0000313" key="1">
    <source>
        <dbReference type="EMBL" id="SLK13388.1"/>
    </source>
</evidence>
<dbReference type="Proteomes" id="UP000190476">
    <property type="component" value="Chromosome I"/>
</dbReference>
<gene>
    <name evidence="1" type="ORF">CCH01_04780</name>
</gene>
<organism evidence="1 2">
    <name type="scientific">Clostridium chauvoei JF4335</name>
    <dbReference type="NCBI Taxonomy" id="1351755"/>
    <lineage>
        <taxon>Bacteria</taxon>
        <taxon>Bacillati</taxon>
        <taxon>Bacillota</taxon>
        <taxon>Clostridia</taxon>
        <taxon>Eubacteriales</taxon>
        <taxon>Clostridiaceae</taxon>
        <taxon>Clostridium</taxon>
    </lineage>
</organism>
<evidence type="ECO:0000313" key="2">
    <source>
        <dbReference type="Proteomes" id="UP000190476"/>
    </source>
</evidence>
<dbReference type="RefSeq" id="WP_242944829.1">
    <property type="nucleotide sequence ID" value="NZ_CBML010000006.1"/>
</dbReference>
<dbReference type="STRING" id="1351755.CCH01_04780"/>
<accession>A0A1U6IZE6</accession>